<gene>
    <name evidence="7" type="ORF">EJ03DRAFT_378577</name>
</gene>
<keyword evidence="5" id="KW-0560">Oxidoreductase</keyword>
<dbReference type="GO" id="GO:0005506">
    <property type="term" value="F:iron ion binding"/>
    <property type="evidence" value="ECO:0007669"/>
    <property type="project" value="InterPro"/>
</dbReference>
<keyword evidence="6" id="KW-0812">Transmembrane</keyword>
<dbReference type="PANTHER" id="PTHR24305:SF156">
    <property type="entry name" value="P450, PUTATIVE (EUROFUNG)-RELATED"/>
    <property type="match status" value="1"/>
</dbReference>
<dbReference type="InterPro" id="IPR036396">
    <property type="entry name" value="Cyt_P450_sf"/>
</dbReference>
<evidence type="ECO:0000256" key="5">
    <source>
        <dbReference type="RuleBase" id="RU000461"/>
    </source>
</evidence>
<evidence type="ECO:0000313" key="7">
    <source>
        <dbReference type="EMBL" id="KAF2764461.1"/>
    </source>
</evidence>
<dbReference type="InterPro" id="IPR001128">
    <property type="entry name" value="Cyt_P450"/>
</dbReference>
<protein>
    <submittedName>
        <fullName evidence="7">Cytochrome P450</fullName>
    </submittedName>
</protein>
<keyword evidence="6" id="KW-0472">Membrane</keyword>
<sequence length="505" mass="56285">MSTLPSLLHPLLPTTLPTILLTLLLLHLLHLLLYDPHRHLPGPWHARLSPPLWLHHHAYTGDESTQISRLHRRYGPVVRIARNDVSISDGAALAPVYAEKGGFLKAQCYRNFDFEGRATVFSALDVAYRAVRVKAVGSLFGMGRVRAGAGVVEACVERFVARLEGRRRRKKGGTRVDVLGLCRALALDAVSSYLFGRGFGGLEEEEEEEEEGGFSAGGFVDFFVAVGRFFLLPPWLFEVVDGVVGWVVGPDWEAEESVRVVGEFARGLVEGVGEEGRDDDDDDTFQARLLRAGIEKEEVKVQIEDLIFAGTDSTGMNLSMLCWNLARHPHIYRTLRDEVLAADAQDPTGTYHPLTLPYLTATLRETLRTSLANPTRFPRVVPPQGLAFYSPQAQKPFFIPPFTTVGLQPHTLHFNPAVYPEPRKFDPERWLRAPSAEMQRDFFPFGVGARQCIARNLAMMELALAARALARSGVLVGAEAVGEEVEILEWFNSRVRSGRVELVWR</sequence>
<proteinExistence type="inferred from homology"/>
<dbReference type="GO" id="GO:0016705">
    <property type="term" value="F:oxidoreductase activity, acting on paired donors, with incorporation or reduction of molecular oxygen"/>
    <property type="evidence" value="ECO:0007669"/>
    <property type="project" value="InterPro"/>
</dbReference>
<organism evidence="7 8">
    <name type="scientific">Teratosphaeria nubilosa</name>
    <dbReference type="NCBI Taxonomy" id="161662"/>
    <lineage>
        <taxon>Eukaryota</taxon>
        <taxon>Fungi</taxon>
        <taxon>Dikarya</taxon>
        <taxon>Ascomycota</taxon>
        <taxon>Pezizomycotina</taxon>
        <taxon>Dothideomycetes</taxon>
        <taxon>Dothideomycetidae</taxon>
        <taxon>Mycosphaerellales</taxon>
        <taxon>Teratosphaeriaceae</taxon>
        <taxon>Teratosphaeria</taxon>
    </lineage>
</organism>
<keyword evidence="3 4" id="KW-0408">Iron</keyword>
<keyword evidence="8" id="KW-1185">Reference proteome</keyword>
<keyword evidence="2 4" id="KW-0479">Metal-binding</keyword>
<dbReference type="Proteomes" id="UP000799436">
    <property type="component" value="Unassembled WGS sequence"/>
</dbReference>
<dbReference type="Pfam" id="PF00067">
    <property type="entry name" value="p450"/>
    <property type="match status" value="1"/>
</dbReference>
<keyword evidence="4 5" id="KW-0349">Heme</keyword>
<comment type="similarity">
    <text evidence="5">Belongs to the cytochrome P450 family.</text>
</comment>
<feature type="transmembrane region" description="Helical" evidence="6">
    <location>
        <begin position="12"/>
        <end position="34"/>
    </location>
</feature>
<evidence type="ECO:0000256" key="1">
    <source>
        <dbReference type="ARBA" id="ARBA00001971"/>
    </source>
</evidence>
<evidence type="ECO:0000256" key="4">
    <source>
        <dbReference type="PIRSR" id="PIRSR602401-1"/>
    </source>
</evidence>
<comment type="cofactor">
    <cofactor evidence="1 4">
        <name>heme</name>
        <dbReference type="ChEBI" id="CHEBI:30413"/>
    </cofactor>
</comment>
<dbReference type="InterPro" id="IPR002401">
    <property type="entry name" value="Cyt_P450_E_grp-I"/>
</dbReference>
<evidence type="ECO:0000313" key="8">
    <source>
        <dbReference type="Proteomes" id="UP000799436"/>
    </source>
</evidence>
<dbReference type="AlphaFoldDB" id="A0A6G1KUZ8"/>
<dbReference type="InterPro" id="IPR017972">
    <property type="entry name" value="Cyt_P450_CS"/>
</dbReference>
<dbReference type="OrthoDB" id="1470350at2759"/>
<dbReference type="InterPro" id="IPR050121">
    <property type="entry name" value="Cytochrome_P450_monoxygenase"/>
</dbReference>
<evidence type="ECO:0000256" key="2">
    <source>
        <dbReference type="ARBA" id="ARBA00022723"/>
    </source>
</evidence>
<keyword evidence="5" id="KW-0503">Monooxygenase</keyword>
<dbReference type="GO" id="GO:0020037">
    <property type="term" value="F:heme binding"/>
    <property type="evidence" value="ECO:0007669"/>
    <property type="project" value="InterPro"/>
</dbReference>
<accession>A0A6G1KUZ8</accession>
<dbReference type="EMBL" id="ML995921">
    <property type="protein sequence ID" value="KAF2764461.1"/>
    <property type="molecule type" value="Genomic_DNA"/>
</dbReference>
<dbReference type="PROSITE" id="PS00086">
    <property type="entry name" value="CYTOCHROME_P450"/>
    <property type="match status" value="1"/>
</dbReference>
<feature type="binding site" description="axial binding residue" evidence="4">
    <location>
        <position position="452"/>
    </location>
    <ligand>
        <name>heme</name>
        <dbReference type="ChEBI" id="CHEBI:30413"/>
    </ligand>
    <ligandPart>
        <name>Fe</name>
        <dbReference type="ChEBI" id="CHEBI:18248"/>
    </ligandPart>
</feature>
<reference evidence="7" key="1">
    <citation type="journal article" date="2020" name="Stud. Mycol.">
        <title>101 Dothideomycetes genomes: a test case for predicting lifestyles and emergence of pathogens.</title>
        <authorList>
            <person name="Haridas S."/>
            <person name="Albert R."/>
            <person name="Binder M."/>
            <person name="Bloem J."/>
            <person name="Labutti K."/>
            <person name="Salamov A."/>
            <person name="Andreopoulos B."/>
            <person name="Baker S."/>
            <person name="Barry K."/>
            <person name="Bills G."/>
            <person name="Bluhm B."/>
            <person name="Cannon C."/>
            <person name="Castanera R."/>
            <person name="Culley D."/>
            <person name="Daum C."/>
            <person name="Ezra D."/>
            <person name="Gonzalez J."/>
            <person name="Henrissat B."/>
            <person name="Kuo A."/>
            <person name="Liang C."/>
            <person name="Lipzen A."/>
            <person name="Lutzoni F."/>
            <person name="Magnuson J."/>
            <person name="Mondo S."/>
            <person name="Nolan M."/>
            <person name="Ohm R."/>
            <person name="Pangilinan J."/>
            <person name="Park H.-J."/>
            <person name="Ramirez L."/>
            <person name="Alfaro M."/>
            <person name="Sun H."/>
            <person name="Tritt A."/>
            <person name="Yoshinaga Y."/>
            <person name="Zwiers L.-H."/>
            <person name="Turgeon B."/>
            <person name="Goodwin S."/>
            <person name="Spatafora J."/>
            <person name="Crous P."/>
            <person name="Grigoriev I."/>
        </authorList>
    </citation>
    <scope>NUCLEOTIDE SEQUENCE</scope>
    <source>
        <strain evidence="7">CBS 116005</strain>
    </source>
</reference>
<evidence type="ECO:0000256" key="6">
    <source>
        <dbReference type="SAM" id="Phobius"/>
    </source>
</evidence>
<name>A0A6G1KUZ8_9PEZI</name>
<keyword evidence="6" id="KW-1133">Transmembrane helix</keyword>
<dbReference type="SUPFAM" id="SSF48264">
    <property type="entry name" value="Cytochrome P450"/>
    <property type="match status" value="1"/>
</dbReference>
<dbReference type="GO" id="GO:0004497">
    <property type="term" value="F:monooxygenase activity"/>
    <property type="evidence" value="ECO:0007669"/>
    <property type="project" value="UniProtKB-KW"/>
</dbReference>
<dbReference type="PANTHER" id="PTHR24305">
    <property type="entry name" value="CYTOCHROME P450"/>
    <property type="match status" value="1"/>
</dbReference>
<dbReference type="Gene3D" id="1.10.630.10">
    <property type="entry name" value="Cytochrome P450"/>
    <property type="match status" value="1"/>
</dbReference>
<evidence type="ECO:0000256" key="3">
    <source>
        <dbReference type="ARBA" id="ARBA00023004"/>
    </source>
</evidence>
<dbReference type="PRINTS" id="PR00463">
    <property type="entry name" value="EP450I"/>
</dbReference>
<dbReference type="PRINTS" id="PR00385">
    <property type="entry name" value="P450"/>
</dbReference>